<proteinExistence type="predicted"/>
<organism evidence="6 7">
    <name type="scientific">Nakamurella multipartita (strain ATCC 700099 / DSM 44233 / CIP 104796 / JCM 9543 / NBRC 105858 / Y-104)</name>
    <name type="common">Microsphaera multipartita</name>
    <dbReference type="NCBI Taxonomy" id="479431"/>
    <lineage>
        <taxon>Bacteria</taxon>
        <taxon>Bacillati</taxon>
        <taxon>Actinomycetota</taxon>
        <taxon>Actinomycetes</taxon>
        <taxon>Nakamurellales</taxon>
        <taxon>Nakamurellaceae</taxon>
        <taxon>Nakamurella</taxon>
    </lineage>
</organism>
<dbReference type="STRING" id="479431.Namu_4656"/>
<reference evidence="7" key="1">
    <citation type="submission" date="2009-09" db="EMBL/GenBank/DDBJ databases">
        <title>The complete genome of Nakamurella multipartita DSM 44233.</title>
        <authorList>
            <consortium name="US DOE Joint Genome Institute (JGI-PGF)"/>
            <person name="Lucas S."/>
            <person name="Copeland A."/>
            <person name="Lapidus A."/>
            <person name="Glavina del Rio T."/>
            <person name="Dalin E."/>
            <person name="Tice H."/>
            <person name="Bruce D."/>
            <person name="Goodwin L."/>
            <person name="Pitluck S."/>
            <person name="Kyrpides N."/>
            <person name="Mavromatis K."/>
            <person name="Ivanova N."/>
            <person name="Ovchinnikova G."/>
            <person name="Sims D."/>
            <person name="Meincke L."/>
            <person name="Brettin T."/>
            <person name="Detter J.C."/>
            <person name="Han C."/>
            <person name="Larimer F."/>
            <person name="Land M."/>
            <person name="Hauser L."/>
            <person name="Markowitz V."/>
            <person name="Cheng J.-F."/>
            <person name="Hugenholtz P."/>
            <person name="Woyke T."/>
            <person name="Wu D."/>
            <person name="Klenk H.-P."/>
            <person name="Eisen J.A."/>
        </authorList>
    </citation>
    <scope>NUCLEOTIDE SEQUENCE [LARGE SCALE GENOMIC DNA]</scope>
    <source>
        <strain evidence="7">ATCC 700099 / DSM 44233 / CIP 104796 / JCM 9543 / NBRC 105858 / Y-104</strain>
    </source>
</reference>
<dbReference type="EMBL" id="CP001737">
    <property type="protein sequence ID" value="ACV80933.1"/>
    <property type="molecule type" value="Genomic_DNA"/>
</dbReference>
<keyword evidence="3 5" id="KW-1133">Transmembrane helix</keyword>
<dbReference type="GO" id="GO:0005886">
    <property type="term" value="C:plasma membrane"/>
    <property type="evidence" value="ECO:0007669"/>
    <property type="project" value="UniProtKB-ARBA"/>
</dbReference>
<dbReference type="PANTHER" id="PTHR33514">
    <property type="entry name" value="PROTEIN ABCI12, CHLOROPLASTIC"/>
    <property type="match status" value="1"/>
</dbReference>
<dbReference type="Pfam" id="PF02361">
    <property type="entry name" value="CbiQ"/>
    <property type="match status" value="1"/>
</dbReference>
<evidence type="ECO:0000313" key="6">
    <source>
        <dbReference type="EMBL" id="ACV80933.1"/>
    </source>
</evidence>
<protein>
    <submittedName>
        <fullName evidence="6">Cobalt transport protein</fullName>
    </submittedName>
</protein>
<dbReference type="Proteomes" id="UP000002218">
    <property type="component" value="Chromosome"/>
</dbReference>
<evidence type="ECO:0000256" key="2">
    <source>
        <dbReference type="ARBA" id="ARBA00022692"/>
    </source>
</evidence>
<dbReference type="HOGENOM" id="CLU_056469_4_2_11"/>
<dbReference type="PANTHER" id="PTHR33514:SF13">
    <property type="entry name" value="PROTEIN ABCI12, CHLOROPLASTIC"/>
    <property type="match status" value="1"/>
</dbReference>
<evidence type="ECO:0000256" key="1">
    <source>
        <dbReference type="ARBA" id="ARBA00004141"/>
    </source>
</evidence>
<feature type="transmembrane region" description="Helical" evidence="5">
    <location>
        <begin position="68"/>
        <end position="84"/>
    </location>
</feature>
<keyword evidence="4 5" id="KW-0472">Membrane</keyword>
<keyword evidence="7" id="KW-1185">Reference proteome</keyword>
<feature type="transmembrane region" description="Helical" evidence="5">
    <location>
        <begin position="23"/>
        <end position="56"/>
    </location>
</feature>
<feature type="transmembrane region" description="Helical" evidence="5">
    <location>
        <begin position="90"/>
        <end position="109"/>
    </location>
</feature>
<evidence type="ECO:0000256" key="4">
    <source>
        <dbReference type="ARBA" id="ARBA00023136"/>
    </source>
</evidence>
<keyword evidence="2 5" id="KW-0812">Transmembrane</keyword>
<dbReference type="CDD" id="cd16914">
    <property type="entry name" value="EcfT"/>
    <property type="match status" value="1"/>
</dbReference>
<comment type="subcellular location">
    <subcellularLocation>
        <location evidence="1">Membrane</location>
        <topology evidence="1">Multi-pass membrane protein</topology>
    </subcellularLocation>
</comment>
<dbReference type="InterPro" id="IPR003339">
    <property type="entry name" value="ABC/ECF_trnsptr_transmembrane"/>
</dbReference>
<dbReference type="KEGG" id="nml:Namu_4656"/>
<dbReference type="InParanoid" id="C8X7T0"/>
<dbReference type="AlphaFoldDB" id="C8X7T0"/>
<evidence type="ECO:0000313" key="7">
    <source>
        <dbReference type="Proteomes" id="UP000002218"/>
    </source>
</evidence>
<accession>C8X7T0</accession>
<dbReference type="eggNOG" id="COG0619">
    <property type="taxonomic scope" value="Bacteria"/>
</dbReference>
<gene>
    <name evidence="6" type="ordered locus">Namu_4656</name>
</gene>
<reference evidence="6 7" key="2">
    <citation type="journal article" date="2010" name="Stand. Genomic Sci.">
        <title>Complete genome sequence of Nakamurella multipartita type strain (Y-104).</title>
        <authorList>
            <person name="Tice H."/>
            <person name="Mayilraj S."/>
            <person name="Sims D."/>
            <person name="Lapidus A."/>
            <person name="Nolan M."/>
            <person name="Lucas S."/>
            <person name="Glavina Del Rio T."/>
            <person name="Copeland A."/>
            <person name="Cheng J.F."/>
            <person name="Meincke L."/>
            <person name="Bruce D."/>
            <person name="Goodwin L."/>
            <person name="Pitluck S."/>
            <person name="Ivanova N."/>
            <person name="Mavromatis K."/>
            <person name="Ovchinnikova G."/>
            <person name="Pati A."/>
            <person name="Chen A."/>
            <person name="Palaniappan K."/>
            <person name="Land M."/>
            <person name="Hauser L."/>
            <person name="Chang Y.J."/>
            <person name="Jeffries C.D."/>
            <person name="Detter J.C."/>
            <person name="Brettin T."/>
            <person name="Rohde M."/>
            <person name="Goker M."/>
            <person name="Bristow J."/>
            <person name="Eisen J.A."/>
            <person name="Markowitz V."/>
            <person name="Hugenholtz P."/>
            <person name="Kyrpides N.C."/>
            <person name="Klenk H.P."/>
            <person name="Chen F."/>
        </authorList>
    </citation>
    <scope>NUCLEOTIDE SEQUENCE [LARGE SCALE GENOMIC DNA]</scope>
    <source>
        <strain evidence="7">ATCC 700099 / DSM 44233 / CIP 104796 / JCM 9543 / NBRC 105858 / Y-104</strain>
    </source>
</reference>
<dbReference type="FunCoup" id="C8X7T0">
    <property type="interactions" value="28"/>
</dbReference>
<sequence>MSMIGLYQPGSSVLHRLPAGVKLLGLLLAVVGIVLLTAPWQLGVAALALAAGFALARIPARVIGRQLWPMRWFVLAIGIFQVIFAGPERAVMVCGTLLLTVAVAALVTLTTRVTAMLDVCQRLLGPLRRVGVDPDRAGLVLALTIRCVPLMAEIIGAVSQARKARGASFSMRALVVPAVVRALRRADAIGDALTARGVDD</sequence>
<name>C8X7T0_NAKMY</name>
<evidence type="ECO:0000256" key="3">
    <source>
        <dbReference type="ARBA" id="ARBA00022989"/>
    </source>
</evidence>
<evidence type="ECO:0000256" key="5">
    <source>
        <dbReference type="SAM" id="Phobius"/>
    </source>
</evidence>